<sequence>MIEFVSNNPGITLAAMLMFFALAWNLVDRIAEVRRTKWLSTNCLKCAEREQNPPNLLNDPGFEAADKFDNAVFDLHTFVKFLDEKGCLREGFRYDKVVEEYIA</sequence>
<accession>A0A649VCS7</accession>
<keyword evidence="1" id="KW-0812">Transmembrane</keyword>
<dbReference type="RefSeq" id="YP_009853851.1">
    <property type="nucleotide sequence ID" value="NC_048824.1"/>
</dbReference>
<dbReference type="Proteomes" id="UP000423609">
    <property type="component" value="Segment"/>
</dbReference>
<organism evidence="2 3">
    <name type="scientific">Mycobacterium phage Indlulamithi</name>
    <dbReference type="NCBI Taxonomy" id="2656582"/>
    <lineage>
        <taxon>Viruses</taxon>
        <taxon>Duplodnaviria</taxon>
        <taxon>Heunggongvirae</taxon>
        <taxon>Uroviricota</taxon>
        <taxon>Caudoviricetes</taxon>
        <taxon>Indlulamithivirus</taxon>
        <taxon>Indlulamithivirus indlulamithi</taxon>
    </lineage>
</organism>
<keyword evidence="3" id="KW-1185">Reference proteome</keyword>
<evidence type="ECO:0000256" key="1">
    <source>
        <dbReference type="SAM" id="Phobius"/>
    </source>
</evidence>
<evidence type="ECO:0000313" key="3">
    <source>
        <dbReference type="Proteomes" id="UP000423609"/>
    </source>
</evidence>
<dbReference type="EMBL" id="MN585993">
    <property type="protein sequence ID" value="QGJ90138.1"/>
    <property type="molecule type" value="Genomic_DNA"/>
</dbReference>
<keyword evidence="1" id="KW-1133">Transmembrane helix</keyword>
<evidence type="ECO:0000313" key="2">
    <source>
        <dbReference type="EMBL" id="QGJ90138.1"/>
    </source>
</evidence>
<gene>
    <name evidence="2" type="primary">100</name>
    <name evidence="2" type="ORF">PBI_INDLULAMITHI_100</name>
</gene>
<reference evidence="2 3" key="1">
    <citation type="submission" date="2019-10" db="EMBL/GenBank/DDBJ databases">
        <authorList>
            <person name="Garlena R.A."/>
            <person name="Russell D.A."/>
            <person name="Pope W.H."/>
            <person name="Jacobs-Sera D."/>
            <person name="Hatfull G.F."/>
        </authorList>
    </citation>
    <scope>NUCLEOTIDE SEQUENCE [LARGE SCALE GENOMIC DNA]</scope>
</reference>
<keyword evidence="1" id="KW-0472">Membrane</keyword>
<dbReference type="KEGG" id="vg:55624537"/>
<proteinExistence type="predicted"/>
<dbReference type="GeneID" id="55624537"/>
<name>A0A649VCS7_9CAUD</name>
<protein>
    <submittedName>
        <fullName evidence="2">Uncharacterized protein</fullName>
    </submittedName>
</protein>
<feature type="transmembrane region" description="Helical" evidence="1">
    <location>
        <begin position="6"/>
        <end position="27"/>
    </location>
</feature>